<sequence length="206" mass="22277">MKRLKRRLSAAFRGNNNSNNNNISVFESECDSGRGSVLMSYGMYTTAGIIGNGVGGRTWSLSDSMSHLADRLAADGVIVEECDPSAMLRVSRGGTAGRRGCDVVGGRPPPPRTHSMYNPRVYHHPHLPHNNRNSYYGSHASMAGASGTSFSARVSINLCYWPPSQTPHPATTCTHCAGRSRNRTASHGRPHVSKSFLANGQLFFSI</sequence>
<protein>
    <submittedName>
        <fullName evidence="1">Uncharacterized protein</fullName>
    </submittedName>
</protein>
<dbReference type="EMBL" id="CAJGYM010000096">
    <property type="protein sequence ID" value="CAD6197512.1"/>
    <property type="molecule type" value="Genomic_DNA"/>
</dbReference>
<accession>A0A8S1HRJ7</accession>
<organism evidence="1 2">
    <name type="scientific">Caenorhabditis auriculariae</name>
    <dbReference type="NCBI Taxonomy" id="2777116"/>
    <lineage>
        <taxon>Eukaryota</taxon>
        <taxon>Metazoa</taxon>
        <taxon>Ecdysozoa</taxon>
        <taxon>Nematoda</taxon>
        <taxon>Chromadorea</taxon>
        <taxon>Rhabditida</taxon>
        <taxon>Rhabditina</taxon>
        <taxon>Rhabditomorpha</taxon>
        <taxon>Rhabditoidea</taxon>
        <taxon>Rhabditidae</taxon>
        <taxon>Peloderinae</taxon>
        <taxon>Caenorhabditis</taxon>
    </lineage>
</organism>
<name>A0A8S1HRJ7_9PELO</name>
<proteinExistence type="predicted"/>
<keyword evidence="2" id="KW-1185">Reference proteome</keyword>
<gene>
    <name evidence="1" type="ORF">CAUJ_LOCUS13421</name>
</gene>
<dbReference type="OrthoDB" id="5874211at2759"/>
<evidence type="ECO:0000313" key="2">
    <source>
        <dbReference type="Proteomes" id="UP000835052"/>
    </source>
</evidence>
<dbReference type="Proteomes" id="UP000835052">
    <property type="component" value="Unassembled WGS sequence"/>
</dbReference>
<dbReference type="AlphaFoldDB" id="A0A8S1HRJ7"/>
<evidence type="ECO:0000313" key="1">
    <source>
        <dbReference type="EMBL" id="CAD6197512.1"/>
    </source>
</evidence>
<reference evidence="1" key="1">
    <citation type="submission" date="2020-10" db="EMBL/GenBank/DDBJ databases">
        <authorList>
            <person name="Kikuchi T."/>
        </authorList>
    </citation>
    <scope>NUCLEOTIDE SEQUENCE</scope>
    <source>
        <strain evidence="1">NKZ352</strain>
    </source>
</reference>
<comment type="caution">
    <text evidence="1">The sequence shown here is derived from an EMBL/GenBank/DDBJ whole genome shotgun (WGS) entry which is preliminary data.</text>
</comment>